<sequence length="427" mass="48413">MDIKEIKSERVAEKYYKINHPSGLTIYVYPKEGYNSAYAIFGTRYGSINTKFSVDDGETITVPDGIAHYLEHKLFESEDGDAFVRYAQTGANANAYTSFEKTCYLFSCTEKFDESLEILLDFVQSPYFTAQTVAKEQGIIGQEIKMYDDAPDWRVMFNMLENMYHNHPVKIDIAGTVESIAEITAEKLYEVYNVFYNLNNMVLCVSGNVTVDKVLKTADRLLKPSEKHTIHNVFENEPYEIVKPYVEQEFSVSMPIFNLGFKEKADCVKGDAQAAHTDILLFLLASETSELYRKLLDANLINSSFSYELFDGPGYCSVIFGGESREPQKAAEMIKDYIVKLKENGIDKEEFEIAKKSIYGDTVASLNSVDTISNILADYHFKGNNMFDYIDEIANATIEDVTKRLDCMLDVNNCTLSIVKPIQDGEK</sequence>
<dbReference type="InterPro" id="IPR011249">
    <property type="entry name" value="Metalloenz_LuxS/M16"/>
</dbReference>
<dbReference type="EMBL" id="JACOPS010000006">
    <property type="protein sequence ID" value="MBC5729109.1"/>
    <property type="molecule type" value="Genomic_DNA"/>
</dbReference>
<reference evidence="3 4" key="1">
    <citation type="submission" date="2020-08" db="EMBL/GenBank/DDBJ databases">
        <title>Genome public.</title>
        <authorList>
            <person name="Liu C."/>
            <person name="Sun Q."/>
        </authorList>
    </citation>
    <scope>NUCLEOTIDE SEQUENCE [LARGE SCALE GENOMIC DNA]</scope>
    <source>
        <strain evidence="3 4">NSJ-71</strain>
    </source>
</reference>
<evidence type="ECO:0000259" key="2">
    <source>
        <dbReference type="Pfam" id="PF05193"/>
    </source>
</evidence>
<dbReference type="PANTHER" id="PTHR11851:SF134">
    <property type="entry name" value="ZINC-DEPENDENT PROTEASE"/>
    <property type="match status" value="1"/>
</dbReference>
<comment type="caution">
    <text evidence="3">The sequence shown here is derived from an EMBL/GenBank/DDBJ whole genome shotgun (WGS) entry which is preliminary data.</text>
</comment>
<dbReference type="InterPro" id="IPR050361">
    <property type="entry name" value="MPP/UQCRC_Complex"/>
</dbReference>
<organism evidence="3 4">
    <name type="scientific">Ruminococcus intestinalis</name>
    <dbReference type="NCBI Taxonomy" id="2763066"/>
    <lineage>
        <taxon>Bacteria</taxon>
        <taxon>Bacillati</taxon>
        <taxon>Bacillota</taxon>
        <taxon>Clostridia</taxon>
        <taxon>Eubacteriales</taxon>
        <taxon>Oscillospiraceae</taxon>
        <taxon>Ruminococcus</taxon>
    </lineage>
</organism>
<protein>
    <submittedName>
        <fullName evidence="3">Insulinase family protein</fullName>
    </submittedName>
</protein>
<name>A0ABR7HNK3_9FIRM</name>
<dbReference type="InterPro" id="IPR007863">
    <property type="entry name" value="Peptidase_M16_C"/>
</dbReference>
<dbReference type="SUPFAM" id="SSF63411">
    <property type="entry name" value="LuxS/MPP-like metallohydrolase"/>
    <property type="match status" value="2"/>
</dbReference>
<evidence type="ECO:0000313" key="4">
    <source>
        <dbReference type="Proteomes" id="UP000636755"/>
    </source>
</evidence>
<dbReference type="Pfam" id="PF05193">
    <property type="entry name" value="Peptidase_M16_C"/>
    <property type="match status" value="1"/>
</dbReference>
<dbReference type="RefSeq" id="WP_186936325.1">
    <property type="nucleotide sequence ID" value="NZ_JACOPS010000006.1"/>
</dbReference>
<keyword evidence="4" id="KW-1185">Reference proteome</keyword>
<dbReference type="InterPro" id="IPR011765">
    <property type="entry name" value="Pept_M16_N"/>
</dbReference>
<gene>
    <name evidence="3" type="ORF">H8R91_11365</name>
</gene>
<evidence type="ECO:0000259" key="1">
    <source>
        <dbReference type="Pfam" id="PF00675"/>
    </source>
</evidence>
<dbReference type="Proteomes" id="UP000636755">
    <property type="component" value="Unassembled WGS sequence"/>
</dbReference>
<dbReference type="Pfam" id="PF00675">
    <property type="entry name" value="Peptidase_M16"/>
    <property type="match status" value="1"/>
</dbReference>
<proteinExistence type="predicted"/>
<accession>A0ABR7HNK3</accession>
<evidence type="ECO:0000313" key="3">
    <source>
        <dbReference type="EMBL" id="MBC5729109.1"/>
    </source>
</evidence>
<dbReference type="NCBIfam" id="NF047421">
    <property type="entry name" value="YfmH_fam"/>
    <property type="match status" value="1"/>
</dbReference>
<feature type="domain" description="Peptidase M16 C-terminal" evidence="2">
    <location>
        <begin position="183"/>
        <end position="357"/>
    </location>
</feature>
<dbReference type="Gene3D" id="3.30.830.10">
    <property type="entry name" value="Metalloenzyme, LuxS/M16 peptidase-like"/>
    <property type="match status" value="2"/>
</dbReference>
<feature type="domain" description="Peptidase M16 N-terminal" evidence="1">
    <location>
        <begin position="64"/>
        <end position="176"/>
    </location>
</feature>
<dbReference type="PANTHER" id="PTHR11851">
    <property type="entry name" value="METALLOPROTEASE"/>
    <property type="match status" value="1"/>
</dbReference>